<dbReference type="RefSeq" id="WP_244823785.1">
    <property type="nucleotide sequence ID" value="NZ_CP112998.1"/>
</dbReference>
<dbReference type="Proteomes" id="UP001164653">
    <property type="component" value="Chromosome"/>
</dbReference>
<gene>
    <name evidence="1" type="ORF">ON006_20825</name>
</gene>
<accession>A0A9E8N6E7</accession>
<dbReference type="AlphaFoldDB" id="A0A9E8N6E7"/>
<protein>
    <submittedName>
        <fullName evidence="1">Uncharacterized protein</fullName>
    </submittedName>
</protein>
<name>A0A9E8N6E7_9BACT</name>
<reference evidence="1" key="1">
    <citation type="submission" date="2022-11" db="EMBL/GenBank/DDBJ databases">
        <title>Dyadobacter pollutisoli sp. nov., isolated from plastic dumped soil.</title>
        <authorList>
            <person name="Kim J.M."/>
            <person name="Kim K.R."/>
            <person name="Lee J.K."/>
            <person name="Hao L."/>
            <person name="Jeon C.O."/>
        </authorList>
    </citation>
    <scope>NUCLEOTIDE SEQUENCE</scope>
    <source>
        <strain evidence="1">U1</strain>
    </source>
</reference>
<keyword evidence="2" id="KW-1185">Reference proteome</keyword>
<proteinExistence type="predicted"/>
<dbReference type="KEGG" id="dpf:ON006_20825"/>
<evidence type="ECO:0000313" key="1">
    <source>
        <dbReference type="EMBL" id="WAC10193.1"/>
    </source>
</evidence>
<sequence length="84" mass="9661">MVTLRVEVEEEKDLSILRKVLTELGLKFSFDEKEHVFESLSDAAIYGIQEGLNDLENGRVHSHENAKLRLNDKISEMRVKYAGQ</sequence>
<dbReference type="EMBL" id="CP112998">
    <property type="protein sequence ID" value="WAC10193.1"/>
    <property type="molecule type" value="Genomic_DNA"/>
</dbReference>
<organism evidence="1 2">
    <name type="scientific">Dyadobacter pollutisoli</name>
    <dbReference type="NCBI Taxonomy" id="2910158"/>
    <lineage>
        <taxon>Bacteria</taxon>
        <taxon>Pseudomonadati</taxon>
        <taxon>Bacteroidota</taxon>
        <taxon>Cytophagia</taxon>
        <taxon>Cytophagales</taxon>
        <taxon>Spirosomataceae</taxon>
        <taxon>Dyadobacter</taxon>
    </lineage>
</organism>
<evidence type="ECO:0000313" key="2">
    <source>
        <dbReference type="Proteomes" id="UP001164653"/>
    </source>
</evidence>